<dbReference type="GO" id="GO:0004803">
    <property type="term" value="F:transposase activity"/>
    <property type="evidence" value="ECO:0007669"/>
    <property type="project" value="InterPro"/>
</dbReference>
<dbReference type="AlphaFoldDB" id="A0A450VLD3"/>
<dbReference type="PANTHER" id="PTHR33055">
    <property type="entry name" value="TRANSPOSASE FOR INSERTION SEQUENCE ELEMENT IS1111A"/>
    <property type="match status" value="1"/>
</dbReference>
<keyword evidence="1" id="KW-0175">Coiled coil</keyword>
<evidence type="ECO:0000256" key="1">
    <source>
        <dbReference type="SAM" id="Coils"/>
    </source>
</evidence>
<gene>
    <name evidence="3" type="ORF">BECKH772A_GA0070896_105732</name>
</gene>
<protein>
    <submittedName>
        <fullName evidence="3">Transposase IS116/IS110/IS902 family protein</fullName>
    </submittedName>
</protein>
<dbReference type="NCBIfam" id="NF033542">
    <property type="entry name" value="transpos_IS110"/>
    <property type="match status" value="1"/>
</dbReference>
<accession>A0A450VLD3</accession>
<feature type="coiled-coil region" evidence="1">
    <location>
        <begin position="76"/>
        <end position="103"/>
    </location>
</feature>
<proteinExistence type="predicted"/>
<reference evidence="3" key="1">
    <citation type="submission" date="2019-02" db="EMBL/GenBank/DDBJ databases">
        <authorList>
            <person name="Gruber-Vodicka R. H."/>
            <person name="Seah K. B. B."/>
        </authorList>
    </citation>
    <scope>NUCLEOTIDE SEQUENCE</scope>
    <source>
        <strain evidence="3">BECK_SA2B15</strain>
    </source>
</reference>
<feature type="domain" description="Transposase IS116/IS110/IS902 C-terminal" evidence="2">
    <location>
        <begin position="109"/>
        <end position="184"/>
    </location>
</feature>
<name>A0A450VLD3_9GAMM</name>
<sequence length="235" mass="26426">MGFVSPKSIEQQDIRSIHRIREHLKTRLTAQTNQIRGLLLEYGIAIPKGKRHLMKRLPEVIADEGNGLRPIFREQLNGLYAEVNHLEERIISLEKKLGLISKQSQDCRLPMTIPGMGLLTATALLAAIGDPSVFKSAREPAAWLGLVPRQFSTGGKSTLLGISKRGDKYLRTLLVHGGRSVVRIWDKHLNTRNQWITRLRERRGENISAMAVANKNARTAWTVLTKKRPYALVSA</sequence>
<evidence type="ECO:0000259" key="2">
    <source>
        <dbReference type="Pfam" id="PF02371"/>
    </source>
</evidence>
<dbReference type="GO" id="GO:0003677">
    <property type="term" value="F:DNA binding"/>
    <property type="evidence" value="ECO:0007669"/>
    <property type="project" value="InterPro"/>
</dbReference>
<dbReference type="GO" id="GO:0006313">
    <property type="term" value="P:DNA transposition"/>
    <property type="evidence" value="ECO:0007669"/>
    <property type="project" value="InterPro"/>
</dbReference>
<dbReference type="Pfam" id="PF02371">
    <property type="entry name" value="Transposase_20"/>
    <property type="match status" value="1"/>
</dbReference>
<dbReference type="InterPro" id="IPR003346">
    <property type="entry name" value="Transposase_20"/>
</dbReference>
<dbReference type="InterPro" id="IPR047650">
    <property type="entry name" value="Transpos_IS110"/>
</dbReference>
<dbReference type="PANTHER" id="PTHR33055:SF3">
    <property type="entry name" value="PUTATIVE TRANSPOSASE FOR IS117-RELATED"/>
    <property type="match status" value="1"/>
</dbReference>
<organism evidence="3">
    <name type="scientific">Candidatus Kentrum eta</name>
    <dbReference type="NCBI Taxonomy" id="2126337"/>
    <lineage>
        <taxon>Bacteria</taxon>
        <taxon>Pseudomonadati</taxon>
        <taxon>Pseudomonadota</taxon>
        <taxon>Gammaproteobacteria</taxon>
        <taxon>Candidatus Kentrum</taxon>
    </lineage>
</organism>
<evidence type="ECO:0000313" key="3">
    <source>
        <dbReference type="EMBL" id="VFK05624.1"/>
    </source>
</evidence>
<dbReference type="EMBL" id="CAADFG010000573">
    <property type="protein sequence ID" value="VFK05624.1"/>
    <property type="molecule type" value="Genomic_DNA"/>
</dbReference>